<dbReference type="GO" id="GO:0030134">
    <property type="term" value="C:COPII-coated ER to Golgi transport vesicle"/>
    <property type="evidence" value="ECO:0007669"/>
    <property type="project" value="TreeGrafter"/>
</dbReference>
<evidence type="ECO:0000256" key="1">
    <source>
        <dbReference type="ARBA" id="ARBA00004370"/>
    </source>
</evidence>
<sequence length="548" mass="58616">MASSSATEESTLLDKLDSVAPALSKLDAFPKVPSTYKARSESRGFMTIFVAFLAFLLLLNDLSEFIWGWPDYEFSVDNNKNPFLKVNLDMVVAMPCNFLSVDLRDAVGDRLLLVGTMRRDGTFFDVGQATKLKEHAQALSARQAVAQSKKSRGLFDWLRKKKDGFKPTYNHVADASACRIVGSIDVKRVTANLHVTTLGHGYASYEHVDHNQMNLSHIITEFSFGPFFPEIVQPLDNSYETTDKHFVAYQYFLHVVPTTYIAPRTAPLDTAQYSVTHYTRELSHDEGVPGIFFKFDLDPLAIKLHQRTTSFLQLLIRCVGVLGGVFVCMGYAIKVTTRAVEVVSGSDTTPGIVAAESSGVKIGLRAKWGGTELRSRSSKLVPQGHGWTVDGGSPYSSYAGTPVLGAFSPGVPVSPYLNPMPGTPQSVPGTPGGIRSASGGLYPGPPPRSPASFGPRSASGGSNYPSSPLPTAATFGSNAPPGSAPINGSQEHLGNGFENGNGHGLASVPPTPGVGYASYPVPPPPGSANGSNGFSMTPPPKRMAKKDD</sequence>
<comment type="subcellular location">
    <subcellularLocation>
        <location evidence="1">Membrane</location>
    </subcellularLocation>
</comment>
<keyword evidence="10" id="KW-1185">Reference proteome</keyword>
<evidence type="ECO:0000313" key="9">
    <source>
        <dbReference type="EMBL" id="KAF9525798.1"/>
    </source>
</evidence>
<name>A0A9P6JMF3_9AGAR</name>
<dbReference type="Pfam" id="PF13850">
    <property type="entry name" value="ERGIC_N"/>
    <property type="match status" value="1"/>
</dbReference>
<proteinExistence type="predicted"/>
<feature type="domain" description="Endoplasmic reticulum vesicle transporter C-terminal" evidence="7">
    <location>
        <begin position="169"/>
        <end position="330"/>
    </location>
</feature>
<feature type="region of interest" description="Disordered" evidence="5">
    <location>
        <begin position="417"/>
        <end position="548"/>
    </location>
</feature>
<evidence type="ECO:0000256" key="5">
    <source>
        <dbReference type="SAM" id="MobiDB-lite"/>
    </source>
</evidence>
<gene>
    <name evidence="9" type="ORF">CPB83DRAFT_795758</name>
</gene>
<dbReference type="OrthoDB" id="5541786at2759"/>
<dbReference type="InterPro" id="IPR045888">
    <property type="entry name" value="Erv"/>
</dbReference>
<feature type="transmembrane region" description="Helical" evidence="6">
    <location>
        <begin position="42"/>
        <end position="59"/>
    </location>
</feature>
<dbReference type="GO" id="GO:0000139">
    <property type="term" value="C:Golgi membrane"/>
    <property type="evidence" value="ECO:0007669"/>
    <property type="project" value="TreeGrafter"/>
</dbReference>
<keyword evidence="4 6" id="KW-0472">Membrane</keyword>
<evidence type="ECO:0000259" key="7">
    <source>
        <dbReference type="Pfam" id="PF07970"/>
    </source>
</evidence>
<dbReference type="InterPro" id="IPR012936">
    <property type="entry name" value="Erv_C"/>
</dbReference>
<comment type="caution">
    <text evidence="9">The sequence shown here is derived from an EMBL/GenBank/DDBJ whole genome shotgun (WGS) entry which is preliminary data.</text>
</comment>
<evidence type="ECO:0000256" key="2">
    <source>
        <dbReference type="ARBA" id="ARBA00022692"/>
    </source>
</evidence>
<dbReference type="Proteomes" id="UP000807306">
    <property type="component" value="Unassembled WGS sequence"/>
</dbReference>
<dbReference type="InterPro" id="IPR039542">
    <property type="entry name" value="Erv_N"/>
</dbReference>
<dbReference type="AlphaFoldDB" id="A0A9P6JMF3"/>
<feature type="domain" description="Endoplasmic reticulum vesicle transporter N-terminal" evidence="8">
    <location>
        <begin position="23"/>
        <end position="110"/>
    </location>
</feature>
<dbReference type="EMBL" id="MU157879">
    <property type="protein sequence ID" value="KAF9525798.1"/>
    <property type="molecule type" value="Genomic_DNA"/>
</dbReference>
<evidence type="ECO:0000256" key="3">
    <source>
        <dbReference type="ARBA" id="ARBA00022989"/>
    </source>
</evidence>
<dbReference type="Pfam" id="PF07970">
    <property type="entry name" value="COPIIcoated_ERV"/>
    <property type="match status" value="1"/>
</dbReference>
<evidence type="ECO:0000259" key="8">
    <source>
        <dbReference type="Pfam" id="PF13850"/>
    </source>
</evidence>
<dbReference type="PANTHER" id="PTHR10984:SF81">
    <property type="entry name" value="ER-DERIVED VESICLES PROTEIN ERV41"/>
    <property type="match status" value="1"/>
</dbReference>
<evidence type="ECO:0000256" key="6">
    <source>
        <dbReference type="SAM" id="Phobius"/>
    </source>
</evidence>
<dbReference type="GO" id="GO:0006888">
    <property type="term" value="P:endoplasmic reticulum to Golgi vesicle-mediated transport"/>
    <property type="evidence" value="ECO:0007669"/>
    <property type="project" value="TreeGrafter"/>
</dbReference>
<protein>
    <submittedName>
        <fullName evidence="9">DUF1692-domain-containing protein</fullName>
    </submittedName>
</protein>
<dbReference type="GO" id="GO:0005789">
    <property type="term" value="C:endoplasmic reticulum membrane"/>
    <property type="evidence" value="ECO:0007669"/>
    <property type="project" value="TreeGrafter"/>
</dbReference>
<keyword evidence="3 6" id="KW-1133">Transmembrane helix</keyword>
<keyword evidence="2 6" id="KW-0812">Transmembrane</keyword>
<accession>A0A9P6JMF3</accession>
<dbReference type="GO" id="GO:0006890">
    <property type="term" value="P:retrograde vesicle-mediated transport, Golgi to endoplasmic reticulum"/>
    <property type="evidence" value="ECO:0007669"/>
    <property type="project" value="TreeGrafter"/>
</dbReference>
<dbReference type="PANTHER" id="PTHR10984">
    <property type="entry name" value="ENDOPLASMIC RETICULUM-GOLGI INTERMEDIATE COMPARTMENT PROTEIN"/>
    <property type="match status" value="1"/>
</dbReference>
<organism evidence="9 10">
    <name type="scientific">Crepidotus variabilis</name>
    <dbReference type="NCBI Taxonomy" id="179855"/>
    <lineage>
        <taxon>Eukaryota</taxon>
        <taxon>Fungi</taxon>
        <taxon>Dikarya</taxon>
        <taxon>Basidiomycota</taxon>
        <taxon>Agaricomycotina</taxon>
        <taxon>Agaricomycetes</taxon>
        <taxon>Agaricomycetidae</taxon>
        <taxon>Agaricales</taxon>
        <taxon>Agaricineae</taxon>
        <taxon>Crepidotaceae</taxon>
        <taxon>Crepidotus</taxon>
    </lineage>
</organism>
<evidence type="ECO:0000256" key="4">
    <source>
        <dbReference type="ARBA" id="ARBA00023136"/>
    </source>
</evidence>
<reference evidence="9" key="1">
    <citation type="submission" date="2020-11" db="EMBL/GenBank/DDBJ databases">
        <authorList>
            <consortium name="DOE Joint Genome Institute"/>
            <person name="Ahrendt S."/>
            <person name="Riley R."/>
            <person name="Andreopoulos W."/>
            <person name="Labutti K."/>
            <person name="Pangilinan J."/>
            <person name="Ruiz-Duenas F.J."/>
            <person name="Barrasa J.M."/>
            <person name="Sanchez-Garcia M."/>
            <person name="Camarero S."/>
            <person name="Miyauchi S."/>
            <person name="Serrano A."/>
            <person name="Linde D."/>
            <person name="Babiker R."/>
            <person name="Drula E."/>
            <person name="Ayuso-Fernandez I."/>
            <person name="Pacheco R."/>
            <person name="Padilla G."/>
            <person name="Ferreira P."/>
            <person name="Barriuso J."/>
            <person name="Kellner H."/>
            <person name="Castanera R."/>
            <person name="Alfaro M."/>
            <person name="Ramirez L."/>
            <person name="Pisabarro A.G."/>
            <person name="Kuo A."/>
            <person name="Tritt A."/>
            <person name="Lipzen A."/>
            <person name="He G."/>
            <person name="Yan M."/>
            <person name="Ng V."/>
            <person name="Cullen D."/>
            <person name="Martin F."/>
            <person name="Rosso M.-N."/>
            <person name="Henrissat B."/>
            <person name="Hibbett D."/>
            <person name="Martinez A.T."/>
            <person name="Grigoriev I.V."/>
        </authorList>
    </citation>
    <scope>NUCLEOTIDE SEQUENCE</scope>
    <source>
        <strain evidence="9">CBS 506.95</strain>
    </source>
</reference>
<evidence type="ECO:0000313" key="10">
    <source>
        <dbReference type="Proteomes" id="UP000807306"/>
    </source>
</evidence>